<dbReference type="InterPro" id="IPR019821">
    <property type="entry name" value="Kinesin_motor_CS"/>
</dbReference>
<keyword evidence="1 3" id="KW-0547">Nucleotide-binding</keyword>
<dbReference type="InterPro" id="IPR027417">
    <property type="entry name" value="P-loop_NTPase"/>
</dbReference>
<gene>
    <name evidence="7" type="ORF">LPMP_190670</name>
</gene>
<evidence type="ECO:0000259" key="6">
    <source>
        <dbReference type="PROSITE" id="PS50067"/>
    </source>
</evidence>
<dbReference type="PRINTS" id="PR00380">
    <property type="entry name" value="KINESINHEAVY"/>
</dbReference>
<evidence type="ECO:0000256" key="2">
    <source>
        <dbReference type="ARBA" id="ARBA00022840"/>
    </source>
</evidence>
<feature type="coiled-coil region" evidence="4">
    <location>
        <begin position="2012"/>
        <end position="2118"/>
    </location>
</feature>
<dbReference type="VEuPathDB" id="TriTrypDB:LPMP_190670"/>
<dbReference type="PANTHER" id="PTHR47117">
    <property type="entry name" value="STAR-RELATED LIPID TRANSFER PROTEIN 9"/>
    <property type="match status" value="1"/>
</dbReference>
<dbReference type="Gene3D" id="3.40.850.10">
    <property type="entry name" value="Kinesin motor domain"/>
    <property type="match status" value="2"/>
</dbReference>
<dbReference type="PROSITE" id="PS50067">
    <property type="entry name" value="KINESIN_MOTOR_2"/>
    <property type="match status" value="1"/>
</dbReference>
<dbReference type="InterPro" id="IPR036961">
    <property type="entry name" value="Kinesin_motor_dom_sf"/>
</dbReference>
<feature type="region of interest" description="Disordered" evidence="5">
    <location>
        <begin position="1"/>
        <end position="77"/>
    </location>
</feature>
<feature type="coiled-coil region" evidence="4">
    <location>
        <begin position="1221"/>
        <end position="1273"/>
    </location>
</feature>
<dbReference type="KEGG" id="lpan:LPMP_190670"/>
<feature type="domain" description="Kinesin motor" evidence="6">
    <location>
        <begin position="36"/>
        <end position="546"/>
    </location>
</feature>
<dbReference type="eggNOG" id="KOG0241">
    <property type="taxonomic scope" value="Eukaryota"/>
</dbReference>
<dbReference type="OrthoDB" id="267092at2759"/>
<dbReference type="VEuPathDB" id="TriTrypDB:LPAL13_190015700"/>
<dbReference type="Proteomes" id="UP000063063">
    <property type="component" value="Chromosome 19"/>
</dbReference>
<feature type="region of interest" description="Disordered" evidence="5">
    <location>
        <begin position="693"/>
        <end position="807"/>
    </location>
</feature>
<dbReference type="SMART" id="SM00129">
    <property type="entry name" value="KISc"/>
    <property type="match status" value="1"/>
</dbReference>
<keyword evidence="8" id="KW-1185">Reference proteome</keyword>
<sequence length="2312" mass="252551">MSTRNNMDGESVSSTNTTASVSPALPKLPHGNESSPTKVFVRVRPFSAAERGKGDSEPTTIVTVSDENSSHITTLDPSKGYQPKTTYIFDRCFNSAAGAEADEAQRLLLGDAENGGKALASMTTLEGVGAEGAMNPILLDYLRRDQAAVYGHVGRPVLLNALAGYNGCVFAYGQTGSGKTYTMMGPPGTLGAAIMGAPAQSRAATGAPTKKFRRAATTYNNSLHWMPDVKADEAADSRFQSFASMTHRTGGHGEAMSVTGDGPSSLDDSMSAPSDVALQQSRHGGQHDSKALYMGSEEGLQGIVPRLVRDLFAELHQKREHDSSHSFRVEVEYYEIYREKVMDLLSSSSGGSGTSGVNSNGNVELRVRHSKSAGPYVENLTKKHVGDEGEVLRLLRHGNLRRRTATTTMNDRSSRSHAIFVLHIVQIRISDKDSSSAKVSSKVNLVDLAGSERTGAHSVEGDQFKEGVVINSSLTVLGRVIDALADKSSGKRNVFCPYRDSVLTWLLMDSLGGNSKTTMVATVSPHPSSFDESCQTLRYASRAKQIVTKVVVNEDPQVRQIRLLTTEVQRLKALLSAEGKSADNDDDVDALQERIDALEKELNETRNELEQKSSELAAICASRRTLSMVPSTLKASNAGAAGTAKELAKAKWDVRRLEAENLLHLQTEQELHTTMERLKALEKKYGQLLSDTKEAQEVAKKRDREKQEKDKLISELQHQLQQQTTRVQAKSLHTGSLYTGSPRPDSEKSAANVSALTTTGMEAVSPTVETNESGKVAGKKKKAKPGTAGSTTTPTNAAQPVSTPRRDSEWLMETERLRAQFEEDKKHLTLQLQERNNAFRLSQLEVKRLKSELKGEQDALYAVEKLLRDQHAEATRRLEEEVQEMKRALKEERRCSKDLRQSLAEPFGERPLFSCAYVAQTVFHDEEGRRSDVQQQEAVARQHVEQAWQLSQLEAAKVAAVERKYAAHLAELQRTAEQHRAHLEEVQAAHTALAEKHAALSEAHRASERTAEVIRQELEEKRAAQEEASHLHQVKASAQQEKANALRELISELEGAATLQAEKEQQLQGQLAYLEEQLCQEQERSKTALQRLEAEWKDQMHAVAAAEEAALRAEREEHATAVASLQAQIQQAEDRLHKSEEARRTQVMRGLEQAREHEAALAMLQSQLEESKKAATAADEVYQGEQAALRQKLIEQEVYASRALALEQELAAAHTQLDRDRRASAKAVSELEEQLTAAQAEHTASVEALQLNAERALAQVADHEKAVQLLRSDLETERAAAQTAAHEHAALSARLVEQLQEQRGQCEAISASLTEKVAELQTKLTVAEETHSTESKRAADAAKAQERALTDLRAELESTQTAHSNAEKMHEEKLREMQSTQARLTQKSQENADALAAQAAQLQARLAATERDSESTLRTLKEEMDTIRTQLQNSEEARRQQIQRSMDQALEHDAALAELRRQVAEEQAAKTAEANRHNEALLNAEKKFAAHQLEASETISGLKQQLEQAHHSAQLRQADATAAQQIVQRELDCTRAELEASEKARAAHIQRSVEKAAAQERTEAKLRAEISCLAARAETADAAHSAQVAELQEYLREQQGAAAAQLAEAAAALESERAKSQQASADHEKSLAAVLDQIASLEAALATSEVAQKAQAQRFMEQSAAHDSAIQAARHDLQRQQAEAADTAAAHAKELREWETKWQQQTASSNAEKESLRREADAQRRAEVDAAVKAHTATEEGLQATLSEVRIRLGEVEALRAAEAMQREQQSSEHAKVFSALQAELHSVHQASAAAAAAHMAAVEQLNSVIAEQKRVKTEEVTAIAEKLRETQRQLFSSEEARRRKVIEKAEAAAAHIMLFDALRRPMEAKHQQKLATLTAAKAAEVEAVQMELAAQRALTQQLQTNLQDARLQVRQMAETQNYVDKQMEVEKQANAELRQSLADTAAQQAASAAVAAGLEVTLEQTKESLAQLVAERTVLSTKLAKAIETVETTRVHLAAVEKIAQQRHEELEAQGAALAEASASVDQLRAEVSALRSQCAETEKVRDALIKQYEEALVAQQVDTVTELEEKFRAMEHEREMVVHKAQETEEALRSVIEKQEKKLKQLREDLEFGASLDQCEAEVVERDSAIGAAASSTGLTVAGSGTRIVSSNTSFSAPGSSAVPVGSGGGFGTMFSSFFSRRNTTAALPVSPAPYASGTGMDDANDLPQTLTRPFSGNNRSRATTPLRRSANGNLYSTSTHLHSSIMSPSLFFGKTNSAGSVAMVASSGAPSASRNAAQGAIEDPGVNEEASTLHARLGIRATNIVLGQK</sequence>
<evidence type="ECO:0000313" key="8">
    <source>
        <dbReference type="Proteomes" id="UP000063063"/>
    </source>
</evidence>
<feature type="compositionally biased region" description="Low complexity" evidence="5">
    <location>
        <begin position="11"/>
        <end position="22"/>
    </location>
</feature>
<dbReference type="RefSeq" id="XP_010698063.1">
    <property type="nucleotide sequence ID" value="XM_010699761.1"/>
</dbReference>
<organism evidence="7 8">
    <name type="scientific">Leishmania panamensis</name>
    <dbReference type="NCBI Taxonomy" id="5679"/>
    <lineage>
        <taxon>Eukaryota</taxon>
        <taxon>Discoba</taxon>
        <taxon>Euglenozoa</taxon>
        <taxon>Kinetoplastea</taxon>
        <taxon>Metakinetoplastina</taxon>
        <taxon>Trypanosomatida</taxon>
        <taxon>Trypanosomatidae</taxon>
        <taxon>Leishmaniinae</taxon>
        <taxon>Leishmania</taxon>
        <taxon>Leishmania guyanensis species complex</taxon>
    </lineage>
</organism>
<dbReference type="GO" id="GO:0007018">
    <property type="term" value="P:microtubule-based movement"/>
    <property type="evidence" value="ECO:0007669"/>
    <property type="project" value="InterPro"/>
</dbReference>
<feature type="compositionally biased region" description="Basic and acidic residues" evidence="5">
    <location>
        <begin position="693"/>
        <end position="713"/>
    </location>
</feature>
<dbReference type="GO" id="GO:0016787">
    <property type="term" value="F:hydrolase activity"/>
    <property type="evidence" value="ECO:0007669"/>
    <property type="project" value="UniProtKB-KW"/>
</dbReference>
<feature type="compositionally biased region" description="Basic and acidic residues" evidence="5">
    <location>
        <begin position="1326"/>
        <end position="1345"/>
    </location>
</feature>
<comment type="similarity">
    <text evidence="3">Belongs to the TRAFAC class myosin-kinesin ATPase superfamily. Kinesin family.</text>
</comment>
<feature type="compositionally biased region" description="Polar residues" evidence="5">
    <location>
        <begin position="266"/>
        <end position="283"/>
    </location>
</feature>
<feature type="binding site" evidence="3">
    <location>
        <begin position="173"/>
        <end position="180"/>
    </location>
    <ligand>
        <name>ATP</name>
        <dbReference type="ChEBI" id="CHEBI:30616"/>
    </ligand>
</feature>
<feature type="region of interest" description="Disordered" evidence="5">
    <location>
        <begin position="1358"/>
        <end position="1393"/>
    </location>
</feature>
<name>A0A088RNJ1_LEIPA</name>
<dbReference type="eggNOG" id="KOG0245">
    <property type="taxonomic scope" value="Eukaryota"/>
</dbReference>
<feature type="compositionally biased region" description="Polar residues" evidence="5">
    <location>
        <begin position="1377"/>
        <end position="1391"/>
    </location>
</feature>
<proteinExistence type="inferred from homology"/>
<feature type="compositionally biased region" description="Polar residues" evidence="5">
    <location>
        <begin position="1701"/>
        <end position="1710"/>
    </location>
</feature>
<feature type="coiled-coil region" evidence="4">
    <location>
        <begin position="958"/>
        <end position="1174"/>
    </location>
</feature>
<feature type="compositionally biased region" description="Basic and acidic residues" evidence="5">
    <location>
        <begin position="1365"/>
        <end position="1376"/>
    </location>
</feature>
<keyword evidence="2 3" id="KW-0067">ATP-binding</keyword>
<feature type="compositionally biased region" description="Polar residues" evidence="5">
    <location>
        <begin position="749"/>
        <end position="760"/>
    </location>
</feature>
<keyword evidence="7" id="KW-0413">Isomerase</keyword>
<dbReference type="GO" id="GO:0005524">
    <property type="term" value="F:ATP binding"/>
    <property type="evidence" value="ECO:0007669"/>
    <property type="project" value="UniProtKB-UniRule"/>
</dbReference>
<feature type="region of interest" description="Disordered" evidence="5">
    <location>
        <begin position="1666"/>
        <end position="1722"/>
    </location>
</feature>
<dbReference type="SUPFAM" id="SSF52540">
    <property type="entry name" value="P-loop containing nucleoside triphosphate hydrolases"/>
    <property type="match status" value="1"/>
</dbReference>
<protein>
    <submittedName>
        <fullName evidence="7">Kinesin, putative</fullName>
        <ecNumber evidence="7">5.6.1.3</ecNumber>
    </submittedName>
</protein>
<dbReference type="GeneID" id="22574121"/>
<feature type="compositionally biased region" description="Low complexity" evidence="5">
    <location>
        <begin position="716"/>
        <end position="725"/>
    </location>
</feature>
<feature type="coiled-coil region" evidence="4">
    <location>
        <begin position="864"/>
        <end position="895"/>
    </location>
</feature>
<evidence type="ECO:0000256" key="5">
    <source>
        <dbReference type="SAM" id="MobiDB-lite"/>
    </source>
</evidence>
<evidence type="ECO:0000313" key="7">
    <source>
        <dbReference type="EMBL" id="AIN97410.1"/>
    </source>
</evidence>
<dbReference type="EMBL" id="CP009388">
    <property type="protein sequence ID" value="AIN97410.1"/>
    <property type="molecule type" value="Genomic_DNA"/>
</dbReference>
<feature type="coiled-coil region" evidence="4">
    <location>
        <begin position="1893"/>
        <end position="1920"/>
    </location>
</feature>
<feature type="compositionally biased region" description="Basic and acidic residues" evidence="5">
    <location>
        <begin position="1691"/>
        <end position="1700"/>
    </location>
</feature>
<feature type="region of interest" description="Disordered" evidence="5">
    <location>
        <begin position="247"/>
        <end position="288"/>
    </location>
</feature>
<feature type="region of interest" description="Disordered" evidence="5">
    <location>
        <begin position="1325"/>
        <end position="1345"/>
    </location>
</feature>
<feature type="compositionally biased region" description="Polar residues" evidence="5">
    <location>
        <begin position="2209"/>
        <end position="2226"/>
    </location>
</feature>
<keyword evidence="4" id="KW-0175">Coiled coil</keyword>
<evidence type="ECO:0000256" key="1">
    <source>
        <dbReference type="ARBA" id="ARBA00022741"/>
    </source>
</evidence>
<evidence type="ECO:0000256" key="4">
    <source>
        <dbReference type="SAM" id="Coils"/>
    </source>
</evidence>
<dbReference type="Pfam" id="PF00225">
    <property type="entry name" value="Kinesin"/>
    <property type="match status" value="2"/>
</dbReference>
<feature type="compositionally biased region" description="Polar residues" evidence="5">
    <location>
        <begin position="57"/>
        <end position="76"/>
    </location>
</feature>
<feature type="compositionally biased region" description="Basic and acidic residues" evidence="5">
    <location>
        <begin position="1711"/>
        <end position="1722"/>
    </location>
</feature>
<dbReference type="GO" id="GO:0008017">
    <property type="term" value="F:microtubule binding"/>
    <property type="evidence" value="ECO:0007669"/>
    <property type="project" value="InterPro"/>
</dbReference>
<feature type="compositionally biased region" description="Low complexity" evidence="5">
    <location>
        <begin position="785"/>
        <end position="798"/>
    </location>
</feature>
<keyword evidence="3" id="KW-0505">Motor protein</keyword>
<feature type="compositionally biased region" description="Polar residues" evidence="5">
    <location>
        <begin position="726"/>
        <end position="739"/>
    </location>
</feature>
<dbReference type="GO" id="GO:0003777">
    <property type="term" value="F:microtubule motor activity"/>
    <property type="evidence" value="ECO:0007669"/>
    <property type="project" value="InterPro"/>
</dbReference>
<dbReference type="InterPro" id="IPR001752">
    <property type="entry name" value="Kinesin_motor_dom"/>
</dbReference>
<dbReference type="EC" id="5.6.1.3" evidence="7"/>
<dbReference type="PROSITE" id="PS00411">
    <property type="entry name" value="KINESIN_MOTOR_1"/>
    <property type="match status" value="1"/>
</dbReference>
<feature type="region of interest" description="Disordered" evidence="5">
    <location>
        <begin position="2197"/>
        <end position="2238"/>
    </location>
</feature>
<evidence type="ECO:0000256" key="3">
    <source>
        <dbReference type="PROSITE-ProRule" id="PRU00283"/>
    </source>
</evidence>
<dbReference type="FunFam" id="3.40.850.10:FF:000135">
    <property type="entry name" value="Putative kinesin"/>
    <property type="match status" value="1"/>
</dbReference>
<accession>A0A088RNJ1</accession>
<reference evidence="7 8" key="1">
    <citation type="journal article" date="2015" name="Sci. Rep.">
        <title>The genome of Leishmania panamensis: insights into genomics of the L. (Viannia) subgenus.</title>
        <authorList>
            <person name="Llanes A."/>
            <person name="Restrepo C.M."/>
            <person name="Vecchio G.D."/>
            <person name="Anguizola F.J."/>
            <person name="Lleonart R."/>
        </authorList>
    </citation>
    <scope>NUCLEOTIDE SEQUENCE [LARGE SCALE GENOMIC DNA]</scope>
    <source>
        <strain evidence="7 8">MHOM/PA/94/PSC-1</strain>
    </source>
</reference>